<protein>
    <submittedName>
        <fullName evidence="2">Uncharacterized protein</fullName>
    </submittedName>
</protein>
<accession>A0AAE0N8E4</accession>
<feature type="compositionally biased region" description="Basic residues" evidence="1">
    <location>
        <begin position="108"/>
        <end position="121"/>
    </location>
</feature>
<organism evidence="2 3">
    <name type="scientific">Lasiosphaeria ovina</name>
    <dbReference type="NCBI Taxonomy" id="92902"/>
    <lineage>
        <taxon>Eukaryota</taxon>
        <taxon>Fungi</taxon>
        <taxon>Dikarya</taxon>
        <taxon>Ascomycota</taxon>
        <taxon>Pezizomycotina</taxon>
        <taxon>Sordariomycetes</taxon>
        <taxon>Sordariomycetidae</taxon>
        <taxon>Sordariales</taxon>
        <taxon>Lasiosphaeriaceae</taxon>
        <taxon>Lasiosphaeria</taxon>
    </lineage>
</organism>
<name>A0AAE0N8E4_9PEZI</name>
<gene>
    <name evidence="2" type="ORF">B0T24DRAFT_254117</name>
</gene>
<dbReference type="Proteomes" id="UP001287356">
    <property type="component" value="Unassembled WGS sequence"/>
</dbReference>
<evidence type="ECO:0000313" key="2">
    <source>
        <dbReference type="EMBL" id="KAK3373259.1"/>
    </source>
</evidence>
<keyword evidence="3" id="KW-1185">Reference proteome</keyword>
<evidence type="ECO:0000256" key="1">
    <source>
        <dbReference type="SAM" id="MobiDB-lite"/>
    </source>
</evidence>
<sequence>MGRVRSRGQGPADRAAALSFFSVSRFTAAWQFHLNFRPPTYLPLVPTYLGVRLPPTYPTSRPKGSARRRPFPSSPISRTELDRGRHSRHPKATRPTRHSFLDKAPDRSRRRPGRRHPRRHLTDRLSTSRSAVQSLSSPNPRPPSFSDAASVTSPLGKSHALGLSSLHLGYDPARVLYPPIPQRVAAPRIVPRDIPIPLLQPLSRSTAAPRGDRQYRQTVFPNPHPAHRLLRDGH</sequence>
<comment type="caution">
    <text evidence="2">The sequence shown here is derived from an EMBL/GenBank/DDBJ whole genome shotgun (WGS) entry which is preliminary data.</text>
</comment>
<reference evidence="2" key="1">
    <citation type="journal article" date="2023" name="Mol. Phylogenet. Evol.">
        <title>Genome-scale phylogeny and comparative genomics of the fungal order Sordariales.</title>
        <authorList>
            <person name="Hensen N."/>
            <person name="Bonometti L."/>
            <person name="Westerberg I."/>
            <person name="Brannstrom I.O."/>
            <person name="Guillou S."/>
            <person name="Cros-Aarteil S."/>
            <person name="Calhoun S."/>
            <person name="Haridas S."/>
            <person name="Kuo A."/>
            <person name="Mondo S."/>
            <person name="Pangilinan J."/>
            <person name="Riley R."/>
            <person name="LaButti K."/>
            <person name="Andreopoulos B."/>
            <person name="Lipzen A."/>
            <person name="Chen C."/>
            <person name="Yan M."/>
            <person name="Daum C."/>
            <person name="Ng V."/>
            <person name="Clum A."/>
            <person name="Steindorff A."/>
            <person name="Ohm R.A."/>
            <person name="Martin F."/>
            <person name="Silar P."/>
            <person name="Natvig D.O."/>
            <person name="Lalanne C."/>
            <person name="Gautier V."/>
            <person name="Ament-Velasquez S.L."/>
            <person name="Kruys A."/>
            <person name="Hutchinson M.I."/>
            <person name="Powell A.J."/>
            <person name="Barry K."/>
            <person name="Miller A.N."/>
            <person name="Grigoriev I.V."/>
            <person name="Debuchy R."/>
            <person name="Gladieux P."/>
            <person name="Hiltunen Thoren M."/>
            <person name="Johannesson H."/>
        </authorList>
    </citation>
    <scope>NUCLEOTIDE SEQUENCE</scope>
    <source>
        <strain evidence="2">CBS 958.72</strain>
    </source>
</reference>
<proteinExistence type="predicted"/>
<dbReference type="AlphaFoldDB" id="A0AAE0N8E4"/>
<feature type="compositionally biased region" description="Polar residues" evidence="1">
    <location>
        <begin position="124"/>
        <end position="138"/>
    </location>
</feature>
<evidence type="ECO:0000313" key="3">
    <source>
        <dbReference type="Proteomes" id="UP001287356"/>
    </source>
</evidence>
<dbReference type="EMBL" id="JAULSN010000004">
    <property type="protein sequence ID" value="KAK3373259.1"/>
    <property type="molecule type" value="Genomic_DNA"/>
</dbReference>
<feature type="compositionally biased region" description="Basic residues" evidence="1">
    <location>
        <begin position="85"/>
        <end position="97"/>
    </location>
</feature>
<feature type="region of interest" description="Disordered" evidence="1">
    <location>
        <begin position="56"/>
        <end position="154"/>
    </location>
</feature>
<reference evidence="2" key="2">
    <citation type="submission" date="2023-06" db="EMBL/GenBank/DDBJ databases">
        <authorList>
            <consortium name="Lawrence Berkeley National Laboratory"/>
            <person name="Haridas S."/>
            <person name="Hensen N."/>
            <person name="Bonometti L."/>
            <person name="Westerberg I."/>
            <person name="Brannstrom I.O."/>
            <person name="Guillou S."/>
            <person name="Cros-Aarteil S."/>
            <person name="Calhoun S."/>
            <person name="Kuo A."/>
            <person name="Mondo S."/>
            <person name="Pangilinan J."/>
            <person name="Riley R."/>
            <person name="Labutti K."/>
            <person name="Andreopoulos B."/>
            <person name="Lipzen A."/>
            <person name="Chen C."/>
            <person name="Yanf M."/>
            <person name="Daum C."/>
            <person name="Ng V."/>
            <person name="Clum A."/>
            <person name="Steindorff A."/>
            <person name="Ohm R."/>
            <person name="Martin F."/>
            <person name="Silar P."/>
            <person name="Natvig D."/>
            <person name="Lalanne C."/>
            <person name="Gautier V."/>
            <person name="Ament-Velasquez S.L."/>
            <person name="Kruys A."/>
            <person name="Hutchinson M.I."/>
            <person name="Powell A.J."/>
            <person name="Barry K."/>
            <person name="Miller A.N."/>
            <person name="Grigoriev I.V."/>
            <person name="Debuchy R."/>
            <person name="Gladieux P."/>
            <person name="Thoren M.H."/>
            <person name="Johannesson H."/>
        </authorList>
    </citation>
    <scope>NUCLEOTIDE SEQUENCE</scope>
    <source>
        <strain evidence="2">CBS 958.72</strain>
    </source>
</reference>
<feature type="region of interest" description="Disordered" evidence="1">
    <location>
        <begin position="203"/>
        <end position="234"/>
    </location>
</feature>